<dbReference type="Gene3D" id="2.40.70.10">
    <property type="entry name" value="Acid Proteases"/>
    <property type="match status" value="2"/>
</dbReference>
<keyword evidence="3" id="KW-0645">Protease</keyword>
<keyword evidence="3" id="KW-0378">Hydrolase</keyword>
<dbReference type="HOGENOM" id="CLU_013253_8_1_1"/>
<dbReference type="GO" id="GO:0006508">
    <property type="term" value="P:proteolysis"/>
    <property type="evidence" value="ECO:0007669"/>
    <property type="project" value="UniProtKB-KW"/>
</dbReference>
<evidence type="ECO:0000313" key="8">
    <source>
        <dbReference type="EMBL" id="EGO27882.1"/>
    </source>
</evidence>
<dbReference type="PROSITE" id="PS00141">
    <property type="entry name" value="ASP_PROTEASE"/>
    <property type="match status" value="1"/>
</dbReference>
<dbReference type="CDD" id="cd05471">
    <property type="entry name" value="pepsin_like"/>
    <property type="match status" value="1"/>
</dbReference>
<sequence length="551" mass="58394">MKLHPFELVLSLLISTVASNALKFPVQQAKRSSLQRRSGSAPVSRPATLAAASSSTNSTLSLSDVHDLIYIANVTLGGIAYPVQLDTGSSDLWIQGPSTPLPNANDTSQTYNVTYGIGWAYGNVAYAPVEFAGISVPNQAFLDVSSAQNPALSYNAVGILGLGFDSLSTVDALVNSTGASTGRSLLHNLFQDNPQEPNYIAFSLQSSVDSADNIPGVFSIGETEAQYANVTSANKLSTWPVTSPSRWNVLLDSFIVGTQTYSVSTGVKGAPSNQAVVLLDSGTSYTYAPTEVCQAIYGNISGAQYNSGLGQWVVPCDAEIDMALQFNNQIYPIHPLDVSPASLSDPSTCVGSFVPQSVSVGAGQFDWLLGDNFLRSVYALYDFGDFDSSGQTGNPYVQMLSLVDPDQASVEFHAARGGTPNTNITYNASDSGSSSSSTSVSMSDVADTVDKLSKYLPAMLGVMALNALVLIVLAILGMVLLCRRRGKTSRARKQPGRLSPMPMNPTNRFSDAPQEPSHTYQPVSMALTEDTLFVPPSPAFKGDNLRPRSVA</sequence>
<keyword evidence="5" id="KW-0812">Transmembrane</keyword>
<dbReference type="SUPFAM" id="SSF50630">
    <property type="entry name" value="Acid proteases"/>
    <property type="match status" value="1"/>
</dbReference>
<dbReference type="InterPro" id="IPR001461">
    <property type="entry name" value="Aspartic_peptidase_A1"/>
</dbReference>
<feature type="transmembrane region" description="Helical" evidence="5">
    <location>
        <begin position="455"/>
        <end position="482"/>
    </location>
</feature>
<gene>
    <name evidence="8" type="ORF">SERLADRAFT_462076</name>
</gene>
<dbReference type="PANTHER" id="PTHR47966">
    <property type="entry name" value="BETA-SITE APP-CLEAVING ENZYME, ISOFORM A-RELATED"/>
    <property type="match status" value="1"/>
</dbReference>
<reference evidence="8" key="1">
    <citation type="submission" date="2011-04" db="EMBL/GenBank/DDBJ databases">
        <title>Evolution of plant cell wall degrading machinery underlies the functional diversity of forest fungi.</title>
        <authorList>
            <consortium name="US DOE Joint Genome Institute (JGI-PGF)"/>
            <person name="Eastwood D.C."/>
            <person name="Floudas D."/>
            <person name="Binder M."/>
            <person name="Majcherczyk A."/>
            <person name="Schneider P."/>
            <person name="Aerts A."/>
            <person name="Asiegbu F.O."/>
            <person name="Baker S.E."/>
            <person name="Barry K."/>
            <person name="Bendiksby M."/>
            <person name="Blumentritt M."/>
            <person name="Coutinho P.M."/>
            <person name="Cullen D."/>
            <person name="Cullen D."/>
            <person name="Gathman A."/>
            <person name="Goodell B."/>
            <person name="Henrissat B."/>
            <person name="Ihrmark K."/>
            <person name="Kauserud H."/>
            <person name="Kohler A."/>
            <person name="LaButti K."/>
            <person name="Lapidus A."/>
            <person name="Lavin J.L."/>
            <person name="Lee Y.-H."/>
            <person name="Lindquist E."/>
            <person name="Lilly W."/>
            <person name="Lucas S."/>
            <person name="Morin E."/>
            <person name="Murat C."/>
            <person name="Oguiza J.A."/>
            <person name="Park J."/>
            <person name="Pisabarro A.G."/>
            <person name="Riley R."/>
            <person name="Rosling A."/>
            <person name="Salamov A."/>
            <person name="Schmidt O."/>
            <person name="Schmutz J."/>
            <person name="Skrede I."/>
            <person name="Stenlid J."/>
            <person name="Wiebenga A."/>
            <person name="Xie X."/>
            <person name="Kues U."/>
            <person name="Hibbett D.S."/>
            <person name="Hoffmeister D."/>
            <person name="Hogberg N."/>
            <person name="Martin F."/>
            <person name="Grigoriev I.V."/>
            <person name="Watkinson S.C."/>
        </authorList>
    </citation>
    <scope>NUCLEOTIDE SEQUENCE</scope>
    <source>
        <strain evidence="8">S7.9</strain>
    </source>
</reference>
<dbReference type="Proteomes" id="UP000008064">
    <property type="component" value="Unassembled WGS sequence"/>
</dbReference>
<dbReference type="RefSeq" id="XP_007315973.1">
    <property type="nucleotide sequence ID" value="XM_007315911.1"/>
</dbReference>
<dbReference type="InterPro" id="IPR033121">
    <property type="entry name" value="PEPTIDASE_A1"/>
</dbReference>
<keyword evidence="5" id="KW-1133">Transmembrane helix</keyword>
<name>F8NME8_SERL9</name>
<protein>
    <recommendedName>
        <fullName evidence="7">Peptidase A1 domain-containing protein</fullName>
    </recommendedName>
</protein>
<dbReference type="InterPro" id="IPR034164">
    <property type="entry name" value="Pepsin-like_dom"/>
</dbReference>
<feature type="region of interest" description="Disordered" evidence="4">
    <location>
        <begin position="421"/>
        <end position="441"/>
    </location>
</feature>
<proteinExistence type="inferred from homology"/>
<dbReference type="GeneID" id="18818314"/>
<evidence type="ECO:0000256" key="2">
    <source>
        <dbReference type="ARBA" id="ARBA00022750"/>
    </source>
</evidence>
<dbReference type="Pfam" id="PF00026">
    <property type="entry name" value="Asp"/>
    <property type="match status" value="1"/>
</dbReference>
<dbReference type="OrthoDB" id="2747330at2759"/>
<dbReference type="EMBL" id="GL945431">
    <property type="protein sequence ID" value="EGO27882.1"/>
    <property type="molecule type" value="Genomic_DNA"/>
</dbReference>
<dbReference type="PROSITE" id="PS51767">
    <property type="entry name" value="PEPTIDASE_A1"/>
    <property type="match status" value="1"/>
</dbReference>
<dbReference type="GO" id="GO:0004190">
    <property type="term" value="F:aspartic-type endopeptidase activity"/>
    <property type="evidence" value="ECO:0007669"/>
    <property type="project" value="UniProtKB-KW"/>
</dbReference>
<organism>
    <name type="scientific">Serpula lacrymans var. lacrymans (strain S7.9)</name>
    <name type="common">Dry rot fungus</name>
    <dbReference type="NCBI Taxonomy" id="578457"/>
    <lineage>
        <taxon>Eukaryota</taxon>
        <taxon>Fungi</taxon>
        <taxon>Dikarya</taxon>
        <taxon>Basidiomycota</taxon>
        <taxon>Agaricomycotina</taxon>
        <taxon>Agaricomycetes</taxon>
        <taxon>Agaricomycetidae</taxon>
        <taxon>Boletales</taxon>
        <taxon>Coniophorineae</taxon>
        <taxon>Serpulaceae</taxon>
        <taxon>Serpula</taxon>
    </lineage>
</organism>
<comment type="similarity">
    <text evidence="1 3">Belongs to the peptidase A1 family.</text>
</comment>
<keyword evidence="6" id="KW-0732">Signal</keyword>
<evidence type="ECO:0000259" key="7">
    <source>
        <dbReference type="PROSITE" id="PS51767"/>
    </source>
</evidence>
<evidence type="ECO:0000256" key="6">
    <source>
        <dbReference type="SAM" id="SignalP"/>
    </source>
</evidence>
<evidence type="ECO:0000256" key="3">
    <source>
        <dbReference type="RuleBase" id="RU000454"/>
    </source>
</evidence>
<feature type="region of interest" description="Disordered" evidence="4">
    <location>
        <begin position="486"/>
        <end position="519"/>
    </location>
</feature>
<dbReference type="PRINTS" id="PR00792">
    <property type="entry name" value="PEPSIN"/>
</dbReference>
<feature type="domain" description="Peptidase A1" evidence="7">
    <location>
        <begin position="70"/>
        <end position="392"/>
    </location>
</feature>
<keyword evidence="5" id="KW-0472">Membrane</keyword>
<evidence type="ECO:0000256" key="4">
    <source>
        <dbReference type="SAM" id="MobiDB-lite"/>
    </source>
</evidence>
<keyword evidence="2 3" id="KW-0064">Aspartyl protease</keyword>
<feature type="compositionally biased region" description="Basic residues" evidence="4">
    <location>
        <begin position="486"/>
        <end position="495"/>
    </location>
</feature>
<dbReference type="KEGG" id="sla:SERLADRAFT_462076"/>
<evidence type="ECO:0000256" key="1">
    <source>
        <dbReference type="ARBA" id="ARBA00007447"/>
    </source>
</evidence>
<dbReference type="AlphaFoldDB" id="F8NME8"/>
<feature type="signal peptide" evidence="6">
    <location>
        <begin position="1"/>
        <end position="19"/>
    </location>
</feature>
<evidence type="ECO:0000256" key="5">
    <source>
        <dbReference type="SAM" id="Phobius"/>
    </source>
</evidence>
<feature type="chain" id="PRO_5003375774" description="Peptidase A1 domain-containing protein" evidence="6">
    <location>
        <begin position="20"/>
        <end position="551"/>
    </location>
</feature>
<dbReference type="PANTHER" id="PTHR47966:SF51">
    <property type="entry name" value="BETA-SITE APP-CLEAVING ENZYME, ISOFORM A-RELATED"/>
    <property type="match status" value="1"/>
</dbReference>
<dbReference type="InterPro" id="IPR001969">
    <property type="entry name" value="Aspartic_peptidase_AS"/>
</dbReference>
<feature type="compositionally biased region" description="Low complexity" evidence="4">
    <location>
        <begin position="428"/>
        <end position="441"/>
    </location>
</feature>
<accession>F8NME8</accession>
<dbReference type="InterPro" id="IPR021109">
    <property type="entry name" value="Peptidase_aspartic_dom_sf"/>
</dbReference>